<dbReference type="InterPro" id="IPR001915">
    <property type="entry name" value="Peptidase_M48"/>
</dbReference>
<dbReference type="GO" id="GO:0006515">
    <property type="term" value="P:protein quality control for misfolded or incompletely synthesized proteins"/>
    <property type="evidence" value="ECO:0007669"/>
    <property type="project" value="TreeGrafter"/>
</dbReference>
<keyword evidence="1 6" id="KW-0645">Protease</keyword>
<organism evidence="8 9">
    <name type="scientific">Lachancea mirantina</name>
    <dbReference type="NCBI Taxonomy" id="1230905"/>
    <lineage>
        <taxon>Eukaryota</taxon>
        <taxon>Fungi</taxon>
        <taxon>Dikarya</taxon>
        <taxon>Ascomycota</taxon>
        <taxon>Saccharomycotina</taxon>
        <taxon>Saccharomycetes</taxon>
        <taxon>Saccharomycetales</taxon>
        <taxon>Saccharomycetaceae</taxon>
        <taxon>Lachancea</taxon>
    </lineage>
</organism>
<proteinExistence type="inferred from homology"/>
<keyword evidence="5 6" id="KW-0482">Metalloprotease</keyword>
<evidence type="ECO:0000313" key="9">
    <source>
        <dbReference type="Proteomes" id="UP000191024"/>
    </source>
</evidence>
<dbReference type="EMBL" id="LT598468">
    <property type="protein sequence ID" value="SCV03688.1"/>
    <property type="molecule type" value="Genomic_DNA"/>
</dbReference>
<dbReference type="GO" id="GO:0005743">
    <property type="term" value="C:mitochondrial inner membrane"/>
    <property type="evidence" value="ECO:0007669"/>
    <property type="project" value="TreeGrafter"/>
</dbReference>
<protein>
    <submittedName>
        <fullName evidence="8">LAMI_0H10154g1_1</fullName>
    </submittedName>
</protein>
<evidence type="ECO:0000256" key="1">
    <source>
        <dbReference type="ARBA" id="ARBA00022670"/>
    </source>
</evidence>
<keyword evidence="3 6" id="KW-0378">Hydrolase</keyword>
<dbReference type="OrthoDB" id="7464992at2759"/>
<comment type="cofactor">
    <cofactor evidence="6">
        <name>Zn(2+)</name>
        <dbReference type="ChEBI" id="CHEBI:29105"/>
    </cofactor>
    <text evidence="6">Binds 1 zinc ion per subunit.</text>
</comment>
<evidence type="ECO:0000256" key="6">
    <source>
        <dbReference type="RuleBase" id="RU003983"/>
    </source>
</evidence>
<dbReference type="Gene3D" id="3.30.2010.10">
    <property type="entry name" value="Metalloproteases ('zincins'), catalytic domain"/>
    <property type="match status" value="1"/>
</dbReference>
<comment type="similarity">
    <text evidence="6">Belongs to the peptidase M48 family.</text>
</comment>
<evidence type="ECO:0000256" key="2">
    <source>
        <dbReference type="ARBA" id="ARBA00022723"/>
    </source>
</evidence>
<feature type="domain" description="Peptidase M48" evidence="7">
    <location>
        <begin position="147"/>
        <end position="308"/>
    </location>
</feature>
<dbReference type="InterPro" id="IPR051156">
    <property type="entry name" value="Mito/Outer_Membr_Metalloprot"/>
</dbReference>
<dbReference type="GO" id="GO:0034982">
    <property type="term" value="P:mitochondrial protein processing"/>
    <property type="evidence" value="ECO:0007669"/>
    <property type="project" value="TreeGrafter"/>
</dbReference>
<evidence type="ECO:0000313" key="8">
    <source>
        <dbReference type="EMBL" id="SCV03688.1"/>
    </source>
</evidence>
<dbReference type="CDD" id="cd07331">
    <property type="entry name" value="M48C_Oma1_like"/>
    <property type="match status" value="1"/>
</dbReference>
<dbReference type="PANTHER" id="PTHR22726:SF1">
    <property type="entry name" value="METALLOENDOPEPTIDASE OMA1, MITOCHONDRIAL"/>
    <property type="match status" value="1"/>
</dbReference>
<dbReference type="Pfam" id="PF01435">
    <property type="entry name" value="Peptidase_M48"/>
    <property type="match status" value="1"/>
</dbReference>
<reference evidence="9" key="1">
    <citation type="submission" date="2016-03" db="EMBL/GenBank/DDBJ databases">
        <authorList>
            <person name="Devillers H."/>
        </authorList>
    </citation>
    <scope>NUCLEOTIDE SEQUENCE [LARGE SCALE GENOMIC DNA]</scope>
</reference>
<keyword evidence="4 6" id="KW-0862">Zinc</keyword>
<dbReference type="GO" id="GO:0046872">
    <property type="term" value="F:metal ion binding"/>
    <property type="evidence" value="ECO:0007669"/>
    <property type="project" value="UniProtKB-KW"/>
</dbReference>
<evidence type="ECO:0000256" key="5">
    <source>
        <dbReference type="ARBA" id="ARBA00023049"/>
    </source>
</evidence>
<accession>A0A1G4KGP6</accession>
<name>A0A1G4KGP6_9SACH</name>
<dbReference type="GO" id="GO:0004222">
    <property type="term" value="F:metalloendopeptidase activity"/>
    <property type="evidence" value="ECO:0007669"/>
    <property type="project" value="InterPro"/>
</dbReference>
<sequence>MFKTGISRLFKTPLKPGWLQKRPGFNYSQLSYRRFDGNNQKRTFWNLLTDATSRKYLAVVLGGGTLFYVTHLEEAPVSGRKRFIWLPRWIELKIGAYTYNSMLQETRGSILPAAHPLTRNVSKIFLKIVQAAQEDQDINQELIRGVNWEVHIVNDPRAPPNAFVLPGGKVFVFSSILSICGNEDGLATVLSHEFAHQLARHTSENLSKAPIYSILSGILYTVTGADIFNRLILDAFLRMPASRQMESEADFIGLMIMSRACFHPEESVRLWQRMAEFEQRSKRPGMLNIEFLSTHPASAKRIENMREWLPKAEEIYAQSDCGVMSGYYDGFQKFFGSPSFASISSWGL</sequence>
<dbReference type="STRING" id="1230905.A0A1G4KGP6"/>
<keyword evidence="2" id="KW-0479">Metal-binding</keyword>
<dbReference type="Proteomes" id="UP000191024">
    <property type="component" value="Chromosome H"/>
</dbReference>
<evidence type="ECO:0000256" key="4">
    <source>
        <dbReference type="ARBA" id="ARBA00022833"/>
    </source>
</evidence>
<dbReference type="PANTHER" id="PTHR22726">
    <property type="entry name" value="METALLOENDOPEPTIDASE OMA1"/>
    <property type="match status" value="1"/>
</dbReference>
<evidence type="ECO:0000259" key="7">
    <source>
        <dbReference type="Pfam" id="PF01435"/>
    </source>
</evidence>
<evidence type="ECO:0000256" key="3">
    <source>
        <dbReference type="ARBA" id="ARBA00022801"/>
    </source>
</evidence>
<keyword evidence="9" id="KW-1185">Reference proteome</keyword>
<dbReference type="AlphaFoldDB" id="A0A1G4KGP6"/>
<gene>
    <name evidence="8" type="ORF">LAMI_0H10154G</name>
</gene>